<evidence type="ECO:0000256" key="1">
    <source>
        <dbReference type="SAM" id="MobiDB-lite"/>
    </source>
</evidence>
<dbReference type="InterPro" id="IPR053001">
    <property type="entry name" value="MNNG_permease-like"/>
</dbReference>
<dbReference type="STRING" id="205917.A0A4Y9YI48"/>
<dbReference type="OrthoDB" id="2140105at2759"/>
<feature type="transmembrane region" description="Helical" evidence="2">
    <location>
        <begin position="276"/>
        <end position="298"/>
    </location>
</feature>
<evidence type="ECO:0000259" key="3">
    <source>
        <dbReference type="Pfam" id="PF12051"/>
    </source>
</evidence>
<dbReference type="GO" id="GO:0016020">
    <property type="term" value="C:membrane"/>
    <property type="evidence" value="ECO:0007669"/>
    <property type="project" value="TreeGrafter"/>
</dbReference>
<dbReference type="Pfam" id="PF12051">
    <property type="entry name" value="DUF3533"/>
    <property type="match status" value="1"/>
</dbReference>
<feature type="transmembrane region" description="Helical" evidence="2">
    <location>
        <begin position="319"/>
        <end position="346"/>
    </location>
</feature>
<proteinExistence type="predicted"/>
<protein>
    <recommendedName>
        <fullName evidence="3">DUF3533 domain-containing protein</fullName>
    </recommendedName>
</protein>
<feature type="domain" description="DUF3533" evidence="3">
    <location>
        <begin position="85"/>
        <end position="454"/>
    </location>
</feature>
<feature type="transmembrane region" description="Helical" evidence="2">
    <location>
        <begin position="358"/>
        <end position="379"/>
    </location>
</feature>
<evidence type="ECO:0000313" key="4">
    <source>
        <dbReference type="EMBL" id="TFY61383.1"/>
    </source>
</evidence>
<dbReference type="Proteomes" id="UP000298327">
    <property type="component" value="Unassembled WGS sequence"/>
</dbReference>
<comment type="caution">
    <text evidence="4">The sequence shown here is derived from an EMBL/GenBank/DDBJ whole genome shotgun (WGS) entry which is preliminary data.</text>
</comment>
<evidence type="ECO:0000313" key="5">
    <source>
        <dbReference type="Proteomes" id="UP000298327"/>
    </source>
</evidence>
<dbReference type="PANTHER" id="PTHR34814:SF1">
    <property type="entry name" value="NITROSOGUANIDINE RESISTANCE PROTEIN SNG1"/>
    <property type="match status" value="1"/>
</dbReference>
<dbReference type="PANTHER" id="PTHR34814">
    <property type="entry name" value="NITROSOGUANIDINE RESISTANCE PROTEIN SNG1"/>
    <property type="match status" value="1"/>
</dbReference>
<dbReference type="InterPro" id="IPR022703">
    <property type="entry name" value="DUF3533"/>
</dbReference>
<reference evidence="4 5" key="1">
    <citation type="submission" date="2019-02" db="EMBL/GenBank/DDBJ databases">
        <title>Genome sequencing of the rare red list fungi Dentipellis fragilis.</title>
        <authorList>
            <person name="Buettner E."/>
            <person name="Kellner H."/>
        </authorList>
    </citation>
    <scope>NUCLEOTIDE SEQUENCE [LARGE SCALE GENOMIC DNA]</scope>
    <source>
        <strain evidence="4 5">DSM 105465</strain>
    </source>
</reference>
<sequence length="489" mass="54403">MDQEKPTTVRVSPATSLSEQSRLEPPGPLPRHDSDTLTAQVTPVSHQEQNYDVESPPFFTEGIFSRDPSTRRARALHLKILSLACVLIILCILSVLSIYWGSLWSPTNHVHNLNGYVVDFDGGQIGAFVTQAVMNSTGQPTQMSWSVVSPSLYPNGQNDLVDAVVDEKAWVIVAINAGASSNLNSAATSADESYNGPLAVTVYVEEARNENAYRTIIRPLVQDLMQNAFQRFDVQFTRQLVATNVNITNLAANAPNVLLQPAFYTLYNTRPFDFPVAAAVDYVGLIYLLILSFMFTMFNQSGRTEASHLQDRLALGPLVVYRAFIPIIAYFFISCFYSLLSVAFQLPFDRVYGHGGFVIYWMMSWLGMCALGMAVEAMVTILTVRFIAFFLIIWLIANVSVCFFPIPLLPGVFRYGYATPFYNVQRAVRTIVFGTKNQLGLNFGVQLAWIAVSLITMSALQTLQRRKAIRARRREWEHGAEGAEGAKTG</sequence>
<dbReference type="EMBL" id="SEOQ01000513">
    <property type="protein sequence ID" value="TFY61383.1"/>
    <property type="molecule type" value="Genomic_DNA"/>
</dbReference>
<organism evidence="4 5">
    <name type="scientific">Dentipellis fragilis</name>
    <dbReference type="NCBI Taxonomy" id="205917"/>
    <lineage>
        <taxon>Eukaryota</taxon>
        <taxon>Fungi</taxon>
        <taxon>Dikarya</taxon>
        <taxon>Basidiomycota</taxon>
        <taxon>Agaricomycotina</taxon>
        <taxon>Agaricomycetes</taxon>
        <taxon>Russulales</taxon>
        <taxon>Hericiaceae</taxon>
        <taxon>Dentipellis</taxon>
    </lineage>
</organism>
<accession>A0A4Y9YI48</accession>
<feature type="region of interest" description="Disordered" evidence="1">
    <location>
        <begin position="1"/>
        <end position="35"/>
    </location>
</feature>
<feature type="compositionally biased region" description="Polar residues" evidence="1">
    <location>
        <begin position="9"/>
        <end position="20"/>
    </location>
</feature>
<keyword evidence="2" id="KW-0472">Membrane</keyword>
<keyword evidence="5" id="KW-1185">Reference proteome</keyword>
<name>A0A4Y9YI48_9AGAM</name>
<feature type="transmembrane region" description="Helical" evidence="2">
    <location>
        <begin position="443"/>
        <end position="463"/>
    </location>
</feature>
<evidence type="ECO:0000256" key="2">
    <source>
        <dbReference type="SAM" id="Phobius"/>
    </source>
</evidence>
<feature type="transmembrane region" description="Helical" evidence="2">
    <location>
        <begin position="80"/>
        <end position="100"/>
    </location>
</feature>
<dbReference type="AlphaFoldDB" id="A0A4Y9YI48"/>
<keyword evidence="2" id="KW-0812">Transmembrane</keyword>
<feature type="transmembrane region" description="Helical" evidence="2">
    <location>
        <begin position="386"/>
        <end position="406"/>
    </location>
</feature>
<keyword evidence="2" id="KW-1133">Transmembrane helix</keyword>
<gene>
    <name evidence="4" type="ORF">EVG20_g7085</name>
</gene>